<keyword evidence="6 8" id="KW-0472">Membrane</keyword>
<keyword evidence="4" id="KW-0964">Secreted</keyword>
<evidence type="ECO:0000256" key="2">
    <source>
        <dbReference type="ARBA" id="ARBA00004442"/>
    </source>
</evidence>
<dbReference type="EMBL" id="DAKRPA010000116">
    <property type="protein sequence ID" value="DAZ98106.1"/>
    <property type="molecule type" value="Genomic_DNA"/>
</dbReference>
<accession>A0AAV2YXS9</accession>
<protein>
    <recommendedName>
        <fullName evidence="11">Right handed beta helix domain-containing protein</fullName>
    </recommendedName>
</protein>
<evidence type="ECO:0000256" key="6">
    <source>
        <dbReference type="ARBA" id="ARBA00023136"/>
    </source>
</evidence>
<evidence type="ECO:0000313" key="10">
    <source>
        <dbReference type="Proteomes" id="UP001146120"/>
    </source>
</evidence>
<gene>
    <name evidence="9" type="ORF">N0F65_005268</name>
</gene>
<evidence type="ECO:0000256" key="8">
    <source>
        <dbReference type="SAM" id="Phobius"/>
    </source>
</evidence>
<comment type="caution">
    <text evidence="9">The sequence shown here is derived from an EMBL/GenBank/DDBJ whole genome shotgun (WGS) entry which is preliminary data.</text>
</comment>
<reference evidence="9" key="2">
    <citation type="journal article" date="2023" name="Microbiol Resour">
        <title>Decontamination and Annotation of the Draft Genome Sequence of the Oomycete Lagenidium giganteum ARSEF 373.</title>
        <authorList>
            <person name="Morgan W.R."/>
            <person name="Tartar A."/>
        </authorList>
    </citation>
    <scope>NUCLEOTIDE SEQUENCE</scope>
    <source>
        <strain evidence="9">ARSEF 373</strain>
    </source>
</reference>
<dbReference type="PANTHER" id="PTHR11319:SF35">
    <property type="entry name" value="OUTER MEMBRANE PROTEIN PMPC-RELATED"/>
    <property type="match status" value="1"/>
</dbReference>
<evidence type="ECO:0000256" key="4">
    <source>
        <dbReference type="ARBA" id="ARBA00022525"/>
    </source>
</evidence>
<keyword evidence="5" id="KW-0732">Signal</keyword>
<keyword evidence="7" id="KW-0998">Cell outer membrane</keyword>
<dbReference type="PANTHER" id="PTHR11319">
    <property type="entry name" value="G PROTEIN-COUPLED RECEPTOR-RELATED"/>
    <property type="match status" value="1"/>
</dbReference>
<feature type="transmembrane region" description="Helical" evidence="8">
    <location>
        <begin position="754"/>
        <end position="777"/>
    </location>
</feature>
<feature type="transmembrane region" description="Helical" evidence="8">
    <location>
        <begin position="940"/>
        <end position="960"/>
    </location>
</feature>
<name>A0AAV2YXS9_9STRA</name>
<feature type="transmembrane region" description="Helical" evidence="8">
    <location>
        <begin position="798"/>
        <end position="817"/>
    </location>
</feature>
<feature type="non-terminal residue" evidence="9">
    <location>
        <position position="1"/>
    </location>
</feature>
<comment type="subcellular location">
    <subcellularLocation>
        <location evidence="1">Cell envelope</location>
    </subcellularLocation>
    <subcellularLocation>
        <location evidence="2">Cell outer membrane</location>
    </subcellularLocation>
    <subcellularLocation>
        <location evidence="3">Secreted</location>
    </subcellularLocation>
</comment>
<evidence type="ECO:0008006" key="11">
    <source>
        <dbReference type="Google" id="ProtNLM"/>
    </source>
</evidence>
<evidence type="ECO:0000256" key="7">
    <source>
        <dbReference type="ARBA" id="ARBA00023237"/>
    </source>
</evidence>
<reference evidence="9" key="1">
    <citation type="submission" date="2022-11" db="EMBL/GenBank/DDBJ databases">
        <authorList>
            <person name="Morgan W.R."/>
            <person name="Tartar A."/>
        </authorList>
    </citation>
    <scope>NUCLEOTIDE SEQUENCE</scope>
    <source>
        <strain evidence="9">ARSEF 373</strain>
    </source>
</reference>
<feature type="transmembrane region" description="Helical" evidence="8">
    <location>
        <begin position="829"/>
        <end position="854"/>
    </location>
</feature>
<keyword evidence="8" id="KW-0812">Transmembrane</keyword>
<dbReference type="NCBIfam" id="TIGR01376">
    <property type="entry name" value="POMP_repeat"/>
    <property type="match status" value="1"/>
</dbReference>
<dbReference type="GO" id="GO:0005576">
    <property type="term" value="C:extracellular region"/>
    <property type="evidence" value="ECO:0007669"/>
    <property type="project" value="UniProtKB-SubCell"/>
</dbReference>
<evidence type="ECO:0000256" key="5">
    <source>
        <dbReference type="ARBA" id="ARBA00022729"/>
    </source>
</evidence>
<sequence length="1036" mass="110015">FVVLAASLAPVQAATLVLNVAGDDTPFCGSTSMPCGSLAFTLRERAQPNDIFKIAPGVYLEGLSDTIHFNATHIRDVTIMSATHRAQDVIVDRNFMGRLFDFGSGAGDVRISGLTFIRGGWHSPYLADNDGGLMRFTGASNTTVQFDDCVFDHHRVDVSGVGGVGAINAGSPEFHDCVFRDSWASSAGRFIVTSDASPKFVINSGCYDGGGTGGAVETRDNSTTTWFNCTFRNNTSDYGGAVAQKDSSIGTLSKCTLTENSGRGCGGAHAGFGQAFTQFFDCEFTDNHVPVGSMGQDFFLTTKPNARFSRCSFVAGIETSTGADGGCGSLKDSTSLVMINCVVSGYRSTRAALAIDSGGTALIESSVFHSNDGMAGGGIFVGAKTTIRNCTFRDNRAISGGGIFVLTNYKKQVTVVDSLFDSNLALSSGGAIYSTVKVEVTVRNTRFTDNISLGRGGAIPVARDSTSIISNSTFTRSIAPEGGAIWSEGFITATNSTFTSNALTGSSTTEVTCSSTSLGGGAIYSTIYSLTAVTTSNAASTKCQVPRLLLSNPSFDHNDAGIGPGGGIYVYQQIPSCVTTRDIVCSNCTFTSNHAGYGDDVATIATGVVLQNASFASSWQLMMPNTIELGASDALGQPLAGAHAPVRVHMRLEPLSATARLSSAHFVGATSFVIRNGQGSLKSAMLAVWSNETNLSAQELNLTCIGDTKTGNDVASAALPIQSLTVPITLLGCSRGLGPDGRCAVETADGSNDIAAIVVFVGAASIFVVIVAGLWLFRIAKIIRVMRTMAMSMAATTVWLALDVADLASDALVLWQLKTCDFELDSSTFAISAYVVWFALATVSSVLVIARSVIERMHEWPRKAQTIRSFTKRVLVGRKSSRAHPWPVGPTHTPVPDMAGPTIMKPGPLAHDVVGLTQMEQRLNKHVNALLRRNRAVKFMSVRMVVEDMVLLLMHIHLYINNIGVSDFVGSRLRVYLVLAISISGFLLGMQVQVLVVWLDSAYVDDMRERIDFVRRIAPEYIRVATRQAALRPLAP</sequence>
<dbReference type="InterPro" id="IPR003368">
    <property type="entry name" value="POMP_repeat"/>
</dbReference>
<keyword evidence="8" id="KW-1133">Transmembrane helix</keyword>
<dbReference type="AlphaFoldDB" id="A0AAV2YXS9"/>
<evidence type="ECO:0000256" key="3">
    <source>
        <dbReference type="ARBA" id="ARBA00004613"/>
    </source>
</evidence>
<evidence type="ECO:0000256" key="1">
    <source>
        <dbReference type="ARBA" id="ARBA00004196"/>
    </source>
</evidence>
<organism evidence="9 10">
    <name type="scientific">Lagenidium giganteum</name>
    <dbReference type="NCBI Taxonomy" id="4803"/>
    <lineage>
        <taxon>Eukaryota</taxon>
        <taxon>Sar</taxon>
        <taxon>Stramenopiles</taxon>
        <taxon>Oomycota</taxon>
        <taxon>Peronosporomycetes</taxon>
        <taxon>Pythiales</taxon>
        <taxon>Pythiaceae</taxon>
    </lineage>
</organism>
<dbReference type="Pfam" id="PF02415">
    <property type="entry name" value="Chlam_PMP"/>
    <property type="match status" value="1"/>
</dbReference>
<dbReference type="InterPro" id="IPR011050">
    <property type="entry name" value="Pectin_lyase_fold/virulence"/>
</dbReference>
<dbReference type="SUPFAM" id="SSF51126">
    <property type="entry name" value="Pectin lyase-like"/>
    <property type="match status" value="3"/>
</dbReference>
<keyword evidence="10" id="KW-1185">Reference proteome</keyword>
<evidence type="ECO:0000313" key="9">
    <source>
        <dbReference type="EMBL" id="DAZ98106.1"/>
    </source>
</evidence>
<feature type="transmembrane region" description="Helical" evidence="8">
    <location>
        <begin position="975"/>
        <end position="999"/>
    </location>
</feature>
<proteinExistence type="predicted"/>
<dbReference type="Proteomes" id="UP001146120">
    <property type="component" value="Unassembled WGS sequence"/>
</dbReference>